<evidence type="ECO:0000313" key="1">
    <source>
        <dbReference type="EMBL" id="KAF9532452.1"/>
    </source>
</evidence>
<reference evidence="1" key="1">
    <citation type="journal article" date="2020" name="Fungal Divers.">
        <title>Resolving the Mortierellaceae phylogeny through synthesis of multi-gene phylogenetics and phylogenomics.</title>
        <authorList>
            <person name="Vandepol N."/>
            <person name="Liber J."/>
            <person name="Desiro A."/>
            <person name="Na H."/>
            <person name="Kennedy M."/>
            <person name="Barry K."/>
            <person name="Grigoriev I.V."/>
            <person name="Miller A.N."/>
            <person name="O'Donnell K."/>
            <person name="Stajich J.E."/>
            <person name="Bonito G."/>
        </authorList>
    </citation>
    <scope>NUCLEOTIDE SEQUENCE</scope>
    <source>
        <strain evidence="1">NRRL 2591</strain>
    </source>
</reference>
<comment type="caution">
    <text evidence="1">The sequence shown here is derived from an EMBL/GenBank/DDBJ whole genome shotgun (WGS) entry which is preliminary data.</text>
</comment>
<keyword evidence="2" id="KW-1185">Reference proteome</keyword>
<dbReference type="EMBL" id="JAAAXW010001498">
    <property type="protein sequence ID" value="KAF9532452.1"/>
    <property type="molecule type" value="Genomic_DNA"/>
</dbReference>
<proteinExistence type="predicted"/>
<evidence type="ECO:0000313" key="2">
    <source>
        <dbReference type="Proteomes" id="UP000723463"/>
    </source>
</evidence>
<organism evidence="1 2">
    <name type="scientific">Mortierella hygrophila</name>
    <dbReference type="NCBI Taxonomy" id="979708"/>
    <lineage>
        <taxon>Eukaryota</taxon>
        <taxon>Fungi</taxon>
        <taxon>Fungi incertae sedis</taxon>
        <taxon>Mucoromycota</taxon>
        <taxon>Mortierellomycotina</taxon>
        <taxon>Mortierellomycetes</taxon>
        <taxon>Mortierellales</taxon>
        <taxon>Mortierellaceae</taxon>
        <taxon>Mortierella</taxon>
    </lineage>
</organism>
<dbReference type="AlphaFoldDB" id="A0A9P6EPB9"/>
<protein>
    <submittedName>
        <fullName evidence="1">Uncharacterized protein</fullName>
    </submittedName>
</protein>
<gene>
    <name evidence="1" type="ORF">EC957_002405</name>
</gene>
<accession>A0A9P6EPB9</accession>
<sequence>FIASSERFQSFRRSLDNRFVNIEASYHEEIGQHLVDWDDILEAIPSINCITDGPNLVLEQ</sequence>
<dbReference type="Proteomes" id="UP000723463">
    <property type="component" value="Unassembled WGS sequence"/>
</dbReference>
<feature type="non-terminal residue" evidence="1">
    <location>
        <position position="60"/>
    </location>
</feature>
<name>A0A9P6EPB9_9FUNG</name>
<feature type="non-terminal residue" evidence="1">
    <location>
        <position position="1"/>
    </location>
</feature>